<evidence type="ECO:0000313" key="3">
    <source>
        <dbReference type="Proteomes" id="UP000054498"/>
    </source>
</evidence>
<dbReference type="RefSeq" id="XP_013906183.1">
    <property type="nucleotide sequence ID" value="XM_014050729.1"/>
</dbReference>
<evidence type="ECO:0000313" key="2">
    <source>
        <dbReference type="EMBL" id="KIZ07164.1"/>
    </source>
</evidence>
<feature type="domain" description="CobW/HypB/UreG nucleotide-binding" evidence="1">
    <location>
        <begin position="9"/>
        <end position="112"/>
    </location>
</feature>
<dbReference type="InterPro" id="IPR003495">
    <property type="entry name" value="CobW/HypB/UreG_nucleotide-bd"/>
</dbReference>
<dbReference type="KEGG" id="mng:MNEG_0793"/>
<reference evidence="2 3" key="1">
    <citation type="journal article" date="2013" name="BMC Genomics">
        <title>Reconstruction of the lipid metabolism for the microalga Monoraphidium neglectum from its genome sequence reveals characteristics suitable for biofuel production.</title>
        <authorList>
            <person name="Bogen C."/>
            <person name="Al-Dilaimi A."/>
            <person name="Albersmeier A."/>
            <person name="Wichmann J."/>
            <person name="Grundmann M."/>
            <person name="Rupp O."/>
            <person name="Lauersen K.J."/>
            <person name="Blifernez-Klassen O."/>
            <person name="Kalinowski J."/>
            <person name="Goesmann A."/>
            <person name="Mussgnug J.H."/>
            <person name="Kruse O."/>
        </authorList>
    </citation>
    <scope>NUCLEOTIDE SEQUENCE [LARGE SCALE GENOMIC DNA]</scope>
    <source>
        <strain evidence="2 3">SAG 48.87</strain>
    </source>
</reference>
<name>A0A0D2LLF1_9CHLO</name>
<keyword evidence="3" id="KW-1185">Reference proteome</keyword>
<evidence type="ECO:0000259" key="1">
    <source>
        <dbReference type="Pfam" id="PF02492"/>
    </source>
</evidence>
<accession>A0A0D2LLF1</accession>
<dbReference type="OrthoDB" id="258627at2759"/>
<dbReference type="CDD" id="cd03112">
    <property type="entry name" value="CobW-like"/>
    <property type="match status" value="1"/>
</dbReference>
<sequence>MNSDADRVPITVVTGFLGAGKTTLINYILKGNHGKKIAIIENEYGEVGIDDALVLETKEDIYEMNNGCLCCTVRGDLIRILNKLLRRRNKFDYIMIETTGLANPAPVIQTVLRALSNMRVHA</sequence>
<gene>
    <name evidence="2" type="ORF">MNEG_0793</name>
</gene>
<dbReference type="EMBL" id="KK100288">
    <property type="protein sequence ID" value="KIZ07164.1"/>
    <property type="molecule type" value="Genomic_DNA"/>
</dbReference>
<dbReference type="Pfam" id="PF02492">
    <property type="entry name" value="cobW"/>
    <property type="match status" value="1"/>
</dbReference>
<dbReference type="SUPFAM" id="SSF52540">
    <property type="entry name" value="P-loop containing nucleoside triphosphate hydrolases"/>
    <property type="match status" value="1"/>
</dbReference>
<dbReference type="GO" id="GO:0005737">
    <property type="term" value="C:cytoplasm"/>
    <property type="evidence" value="ECO:0007669"/>
    <property type="project" value="TreeGrafter"/>
</dbReference>
<dbReference type="Gene3D" id="3.40.50.300">
    <property type="entry name" value="P-loop containing nucleotide triphosphate hydrolases"/>
    <property type="match status" value="1"/>
</dbReference>
<dbReference type="GeneID" id="25726911"/>
<dbReference type="Proteomes" id="UP000054498">
    <property type="component" value="Unassembled WGS sequence"/>
</dbReference>
<dbReference type="InterPro" id="IPR027417">
    <property type="entry name" value="P-loop_NTPase"/>
</dbReference>
<dbReference type="PANTHER" id="PTHR13748:SF70">
    <property type="entry name" value="COBW_HYPB_UREG NUCLEOTIDE-BINDING DOMAIN-CONTAINING PROTEIN"/>
    <property type="match status" value="1"/>
</dbReference>
<dbReference type="InterPro" id="IPR051316">
    <property type="entry name" value="Zinc-reg_GTPase_activator"/>
</dbReference>
<dbReference type="STRING" id="145388.A0A0D2LLF1"/>
<organism evidence="2 3">
    <name type="scientific">Monoraphidium neglectum</name>
    <dbReference type="NCBI Taxonomy" id="145388"/>
    <lineage>
        <taxon>Eukaryota</taxon>
        <taxon>Viridiplantae</taxon>
        <taxon>Chlorophyta</taxon>
        <taxon>core chlorophytes</taxon>
        <taxon>Chlorophyceae</taxon>
        <taxon>CS clade</taxon>
        <taxon>Sphaeropleales</taxon>
        <taxon>Selenastraceae</taxon>
        <taxon>Monoraphidium</taxon>
    </lineage>
</organism>
<dbReference type="AlphaFoldDB" id="A0A0D2LLF1"/>
<protein>
    <submittedName>
        <fullName evidence="2">Putative metal chaperone yciC</fullName>
    </submittedName>
</protein>
<proteinExistence type="predicted"/>
<dbReference type="PANTHER" id="PTHR13748">
    <property type="entry name" value="COBW-RELATED"/>
    <property type="match status" value="1"/>
</dbReference>